<sequence length="104" mass="11254">MKAPETWLLLVHREGPASDRSTPKTLQPWFAGHRAFHEELLAEGNLVAAGSLPAADGEELTIVRGIDADELLARASTDPAVVDGHLLVEVRPWIVVQSALARLD</sequence>
<dbReference type="RefSeq" id="WP_141162136.1">
    <property type="nucleotide sequence ID" value="NZ_VHQG01000001.1"/>
</dbReference>
<keyword evidence="4" id="KW-1185">Reference proteome</keyword>
<organism evidence="3 4">
    <name type="scientific">Schumannella soli</name>
    <dbReference type="NCBI Taxonomy" id="2590779"/>
    <lineage>
        <taxon>Bacteria</taxon>
        <taxon>Bacillati</taxon>
        <taxon>Actinomycetota</taxon>
        <taxon>Actinomycetes</taxon>
        <taxon>Micrococcales</taxon>
        <taxon>Microbacteriaceae</taxon>
        <taxon>Schumannella</taxon>
    </lineage>
</organism>
<dbReference type="Pfam" id="PF03795">
    <property type="entry name" value="YCII"/>
    <property type="match status" value="1"/>
</dbReference>
<evidence type="ECO:0000313" key="3">
    <source>
        <dbReference type="EMBL" id="TPW77608.1"/>
    </source>
</evidence>
<feature type="domain" description="YCII-related" evidence="2">
    <location>
        <begin position="24"/>
        <end position="93"/>
    </location>
</feature>
<dbReference type="InterPro" id="IPR005545">
    <property type="entry name" value="YCII"/>
</dbReference>
<dbReference type="OrthoDB" id="268331at2"/>
<name>A0A506Y959_9MICO</name>
<evidence type="ECO:0000313" key="4">
    <source>
        <dbReference type="Proteomes" id="UP000316252"/>
    </source>
</evidence>
<dbReference type="SUPFAM" id="SSF54909">
    <property type="entry name" value="Dimeric alpha+beta barrel"/>
    <property type="match status" value="1"/>
</dbReference>
<dbReference type="InterPro" id="IPR011008">
    <property type="entry name" value="Dimeric_a/b-barrel"/>
</dbReference>
<accession>A0A506Y959</accession>
<dbReference type="EMBL" id="VHQG01000001">
    <property type="protein sequence ID" value="TPW77608.1"/>
    <property type="molecule type" value="Genomic_DNA"/>
</dbReference>
<dbReference type="AlphaFoldDB" id="A0A506Y959"/>
<protein>
    <recommendedName>
        <fullName evidence="2">YCII-related domain-containing protein</fullName>
    </recommendedName>
</protein>
<evidence type="ECO:0000256" key="1">
    <source>
        <dbReference type="ARBA" id="ARBA00007689"/>
    </source>
</evidence>
<comment type="caution">
    <text evidence="3">The sequence shown here is derived from an EMBL/GenBank/DDBJ whole genome shotgun (WGS) entry which is preliminary data.</text>
</comment>
<proteinExistence type="inferred from homology"/>
<evidence type="ECO:0000259" key="2">
    <source>
        <dbReference type="Pfam" id="PF03795"/>
    </source>
</evidence>
<dbReference type="Proteomes" id="UP000316252">
    <property type="component" value="Unassembled WGS sequence"/>
</dbReference>
<gene>
    <name evidence="3" type="ORF">FJ657_02765</name>
</gene>
<comment type="similarity">
    <text evidence="1">Belongs to the YciI family.</text>
</comment>
<dbReference type="Gene3D" id="3.30.70.1060">
    <property type="entry name" value="Dimeric alpha+beta barrel"/>
    <property type="match status" value="1"/>
</dbReference>
<reference evidence="3 4" key="1">
    <citation type="submission" date="2019-06" db="EMBL/GenBank/DDBJ databases">
        <authorList>
            <person name="Li F."/>
        </authorList>
    </citation>
    <scope>NUCLEOTIDE SEQUENCE [LARGE SCALE GENOMIC DNA]</scope>
    <source>
        <strain evidence="3 4">10F1D-1</strain>
    </source>
</reference>